<dbReference type="CDD" id="cd00090">
    <property type="entry name" value="HTH_ARSR"/>
    <property type="match status" value="1"/>
</dbReference>
<organism evidence="1">
    <name type="scientific">Deinococcus sp. VB142</name>
    <dbReference type="NCBI Taxonomy" id="3112952"/>
    <lineage>
        <taxon>Bacteria</taxon>
        <taxon>Thermotogati</taxon>
        <taxon>Deinococcota</taxon>
        <taxon>Deinococci</taxon>
        <taxon>Deinococcales</taxon>
        <taxon>Deinococcaceae</taxon>
        <taxon>Deinococcus</taxon>
    </lineage>
</organism>
<dbReference type="SUPFAM" id="SSF46785">
    <property type="entry name" value="Winged helix' DNA-binding domain"/>
    <property type="match status" value="1"/>
</dbReference>
<dbReference type="InterPro" id="IPR011991">
    <property type="entry name" value="ArsR-like_HTH"/>
</dbReference>
<evidence type="ECO:0000313" key="1">
    <source>
        <dbReference type="EMBL" id="WYF43898.1"/>
    </source>
</evidence>
<gene>
    <name evidence="1" type="ORF">WDJ50_10800</name>
</gene>
<dbReference type="InterPro" id="IPR036388">
    <property type="entry name" value="WH-like_DNA-bd_sf"/>
</dbReference>
<dbReference type="InterPro" id="IPR036390">
    <property type="entry name" value="WH_DNA-bd_sf"/>
</dbReference>
<accession>A0AAU6Q0V9</accession>
<dbReference type="EMBL" id="CP149782">
    <property type="protein sequence ID" value="WYF43898.1"/>
    <property type="molecule type" value="Genomic_DNA"/>
</dbReference>
<dbReference type="Gene3D" id="1.10.10.10">
    <property type="entry name" value="Winged helix-like DNA-binding domain superfamily/Winged helix DNA-binding domain"/>
    <property type="match status" value="1"/>
</dbReference>
<name>A0AAU6Q0V9_9DEIO</name>
<sequence>MTERPAHLTVTDPAAARALRQDFAFLSLFTAPVSPSDVAQTAGMAANLAHHHARKLANLGLLQEQRREGGKVFYHLAAWEFRVPSDLLPAGELPGEATMKRLSAGFVRAYENCWAQMQAGEEDVFGFGDVAHPKHLVPTPPFPSAAPYPTHADTLTLHLTPERYRRLALDLSRLLSEAAAEGISEQGEPCTVAVLGFVGGLGPELQARGISRGLDSFLGAEE</sequence>
<dbReference type="RefSeq" id="WP_339094974.1">
    <property type="nucleotide sequence ID" value="NZ_CP149782.1"/>
</dbReference>
<reference evidence="1" key="1">
    <citation type="submission" date="2024-03" db="EMBL/GenBank/DDBJ databases">
        <title>Deinococcus weizhi sp. nov., isolated from human skin.</title>
        <authorList>
            <person name="Wei Z."/>
            <person name="Tian F."/>
            <person name="Yang C."/>
            <person name="Xin L.T."/>
            <person name="Wen Z.J."/>
            <person name="Lan K.C."/>
            <person name="Yu L."/>
            <person name="Zhe W."/>
            <person name="Dan F.D."/>
            <person name="Jun W."/>
            <person name="Rui Z."/>
            <person name="Yong X.J."/>
            <person name="Ting Y."/>
            <person name="Wei X."/>
            <person name="Xu Z.G."/>
            <person name="Xin Z."/>
            <person name="Dong F.G."/>
            <person name="Ni X.M."/>
            <person name="Zheng M.G."/>
            <person name="Chun Y."/>
            <person name="Qian W.X."/>
        </authorList>
    </citation>
    <scope>NUCLEOTIDE SEQUENCE</scope>
    <source>
        <strain evidence="1">VB142</strain>
    </source>
</reference>
<dbReference type="AlphaFoldDB" id="A0AAU6Q0V9"/>
<protein>
    <submittedName>
        <fullName evidence="1">Winged helix-turn-helix domain-containing protein</fullName>
    </submittedName>
</protein>
<proteinExistence type="predicted"/>